<dbReference type="SUPFAM" id="SSF56112">
    <property type="entry name" value="Protein kinase-like (PK-like)"/>
    <property type="match status" value="1"/>
</dbReference>
<organism evidence="1">
    <name type="scientific">Cyanothece sp. (strain PCC 7425 / ATCC 29141)</name>
    <dbReference type="NCBI Taxonomy" id="395961"/>
    <lineage>
        <taxon>Bacteria</taxon>
        <taxon>Bacillati</taxon>
        <taxon>Cyanobacteriota</taxon>
        <taxon>Cyanophyceae</taxon>
        <taxon>Gomontiellales</taxon>
        <taxon>Cyanothecaceae</taxon>
        <taxon>Cyanothece</taxon>
    </lineage>
</organism>
<evidence type="ECO:0008006" key="2">
    <source>
        <dbReference type="Google" id="ProtNLM"/>
    </source>
</evidence>
<proteinExistence type="predicted"/>
<dbReference type="OrthoDB" id="1491115at2"/>
<dbReference type="eggNOG" id="COG4320">
    <property type="taxonomic scope" value="Bacteria"/>
</dbReference>
<reference evidence="1" key="1">
    <citation type="submission" date="2009-01" db="EMBL/GenBank/DDBJ databases">
        <title>Complete sequence of chromosome Cyanothece sp. PCC 7425.</title>
        <authorList>
            <consortium name="US DOE Joint Genome Institute"/>
            <person name="Lucas S."/>
            <person name="Copeland A."/>
            <person name="Lapidus A."/>
            <person name="Glavina del Rio T."/>
            <person name="Dalin E."/>
            <person name="Tice H."/>
            <person name="Bruce D."/>
            <person name="Goodwin L."/>
            <person name="Pitluck S."/>
            <person name="Sims D."/>
            <person name="Meineke L."/>
            <person name="Brettin T."/>
            <person name="Detter J.C."/>
            <person name="Han C."/>
            <person name="Larimer F."/>
            <person name="Land M."/>
            <person name="Hauser L."/>
            <person name="Kyrpides N."/>
            <person name="Ovchinnikova G."/>
            <person name="Liberton M."/>
            <person name="Stoeckel J."/>
            <person name="Banerjee A."/>
            <person name="Singh A."/>
            <person name="Page L."/>
            <person name="Sato H."/>
            <person name="Zhao L."/>
            <person name="Sherman L."/>
            <person name="Pakrasi H."/>
            <person name="Richardson P."/>
        </authorList>
    </citation>
    <scope>NUCLEOTIDE SEQUENCE</scope>
    <source>
        <strain evidence="1">PCC 7425</strain>
    </source>
</reference>
<gene>
    <name evidence="1" type="ordered locus">Cyan7425_3367</name>
</gene>
<dbReference type="STRING" id="395961.Cyan7425_3367"/>
<dbReference type="PANTHER" id="PTHR39441">
    <property type="entry name" value="DUF2252 DOMAIN-CONTAINING PROTEIN"/>
    <property type="match status" value="1"/>
</dbReference>
<sequence>MLLQRILQFNSDRDLLLVKRKYERMSADPFTFFRGTCHLFYADLAKSGLLREAPAVWICGDLHLENFGSYKGDNRLVYFDINDFDEAILAPCTFDIVRLLTSIELAFAQTEGIDPQLLAETALEAYVEALSDGKARWVERDTATGLVKLLLKREKELDRQSFLDERTEIEAGERRIKIRDKKTRPLPQDRKQLIQTFLESHAAQQPNPDFFKFIDAAWRIAGTGSLGLERYMVLVEGKGSPDENYLLDLKIARPSSLENIIQLKQPKWKSQGKRIVAIQKRMQAISPALLHAVTITDRSFVMREYQPTEDKIDLEENRDLEDLIGLVNTVGQVVAWAQLRSNGRQGAAIADDLIEFAEKKHWRKTVLSYAQQYSQKVKQYWATFKDQVKFE</sequence>
<dbReference type="AlphaFoldDB" id="B8HPY2"/>
<dbReference type="HOGENOM" id="CLU_032121_0_0_3"/>
<dbReference type="EMBL" id="CP001344">
    <property type="protein sequence ID" value="ACL45691.1"/>
    <property type="molecule type" value="Genomic_DNA"/>
</dbReference>
<protein>
    <recommendedName>
        <fullName evidence="2">DUF2252 domain-containing protein</fullName>
    </recommendedName>
</protein>
<dbReference type="Pfam" id="PF10009">
    <property type="entry name" value="DUF2252"/>
    <property type="match status" value="1"/>
</dbReference>
<dbReference type="KEGG" id="cyn:Cyan7425_3367"/>
<accession>B8HPY2</accession>
<evidence type="ECO:0000313" key="1">
    <source>
        <dbReference type="EMBL" id="ACL45691.1"/>
    </source>
</evidence>
<dbReference type="InterPro" id="IPR011009">
    <property type="entry name" value="Kinase-like_dom_sf"/>
</dbReference>
<name>B8HPY2_CYAP4</name>
<dbReference type="InterPro" id="IPR018721">
    <property type="entry name" value="DUF2252"/>
</dbReference>
<dbReference type="PANTHER" id="PTHR39441:SF1">
    <property type="entry name" value="DUF2252 DOMAIN-CONTAINING PROTEIN"/>
    <property type="match status" value="1"/>
</dbReference>